<evidence type="ECO:0000313" key="2">
    <source>
        <dbReference type="EMBL" id="KAJ1726582.1"/>
    </source>
</evidence>
<protein>
    <submittedName>
        <fullName evidence="2">Uncharacterized protein</fullName>
    </submittedName>
</protein>
<reference evidence="2" key="1">
    <citation type="submission" date="2022-07" db="EMBL/GenBank/DDBJ databases">
        <title>Phylogenomic reconstructions and comparative analyses of Kickxellomycotina fungi.</title>
        <authorList>
            <person name="Reynolds N.K."/>
            <person name="Stajich J.E."/>
            <person name="Barry K."/>
            <person name="Grigoriev I.V."/>
            <person name="Crous P."/>
            <person name="Smith M.E."/>
        </authorList>
    </citation>
    <scope>NUCLEOTIDE SEQUENCE</scope>
    <source>
        <strain evidence="2">BCRC 34381</strain>
    </source>
</reference>
<evidence type="ECO:0000256" key="1">
    <source>
        <dbReference type="SAM" id="MobiDB-lite"/>
    </source>
</evidence>
<accession>A0A9W8CW48</accession>
<feature type="compositionally biased region" description="Polar residues" evidence="1">
    <location>
        <begin position="155"/>
        <end position="166"/>
    </location>
</feature>
<gene>
    <name evidence="2" type="ORF">LPJ61_005088</name>
</gene>
<proteinExistence type="predicted"/>
<name>A0A9W8CW48_9FUNG</name>
<feature type="compositionally biased region" description="Polar residues" evidence="1">
    <location>
        <begin position="62"/>
        <end position="75"/>
    </location>
</feature>
<dbReference type="OrthoDB" id="21072at2759"/>
<feature type="region of interest" description="Disordered" evidence="1">
    <location>
        <begin position="58"/>
        <end position="276"/>
    </location>
</feature>
<comment type="caution">
    <text evidence="2">The sequence shown here is derived from an EMBL/GenBank/DDBJ whole genome shotgun (WGS) entry which is preliminary data.</text>
</comment>
<feature type="compositionally biased region" description="Basic and acidic residues" evidence="1">
    <location>
        <begin position="196"/>
        <end position="222"/>
    </location>
</feature>
<sequence length="308" mass="32380">LEQDQVTFDWELLADTLQVPLTEVFEAVSSLFEKHMGRPLAMGDESIQFAHQLPAAAERGLSRQTAEMSSGSTEVPAQGSAVRGGAGELELGSESEPESNHGRASEQARAGRGGESPLVNSSAGSAEIGHAGMRSVESLGMTAPDEPQSPAVELSSVTPRAGSSSDLTEETRPATEEQRAPRPTGKDSESSGGRPIEPRLARRLRDSGQQRVSDKAPEHVDMRQSMLADAIGSQMLPDRSPAPAAEAAAATTAKKKPLSSSSSSSFSDLSSSSLTESAMQDALIAEAMNASTMSSLLGSRMFPWSKKR</sequence>
<keyword evidence="3" id="KW-1185">Reference proteome</keyword>
<organism evidence="2 3">
    <name type="scientific">Coemansia biformis</name>
    <dbReference type="NCBI Taxonomy" id="1286918"/>
    <lineage>
        <taxon>Eukaryota</taxon>
        <taxon>Fungi</taxon>
        <taxon>Fungi incertae sedis</taxon>
        <taxon>Zoopagomycota</taxon>
        <taxon>Kickxellomycotina</taxon>
        <taxon>Kickxellomycetes</taxon>
        <taxon>Kickxellales</taxon>
        <taxon>Kickxellaceae</taxon>
        <taxon>Coemansia</taxon>
    </lineage>
</organism>
<dbReference type="AlphaFoldDB" id="A0A9W8CW48"/>
<feature type="non-terminal residue" evidence="2">
    <location>
        <position position="1"/>
    </location>
</feature>
<feature type="compositionally biased region" description="Low complexity" evidence="1">
    <location>
        <begin position="241"/>
        <end position="276"/>
    </location>
</feature>
<dbReference type="Proteomes" id="UP001143981">
    <property type="component" value="Unassembled WGS sequence"/>
</dbReference>
<evidence type="ECO:0000313" key="3">
    <source>
        <dbReference type="Proteomes" id="UP001143981"/>
    </source>
</evidence>
<dbReference type="EMBL" id="JANBOI010001477">
    <property type="protein sequence ID" value="KAJ1726582.1"/>
    <property type="molecule type" value="Genomic_DNA"/>
</dbReference>
<feature type="compositionally biased region" description="Basic and acidic residues" evidence="1">
    <location>
        <begin position="169"/>
        <end position="189"/>
    </location>
</feature>